<keyword evidence="2" id="KW-1185">Reference proteome</keyword>
<evidence type="ECO:0000313" key="1">
    <source>
        <dbReference type="EMBL" id="EFR30916.1"/>
    </source>
</evidence>
<evidence type="ECO:0000313" key="2">
    <source>
        <dbReference type="Proteomes" id="UP000005990"/>
    </source>
</evidence>
<dbReference type="STRING" id="908337.HMPREF9257_1660"/>
<proteinExistence type="predicted"/>
<dbReference type="Proteomes" id="UP000005990">
    <property type="component" value="Unassembled WGS sequence"/>
</dbReference>
<accession>E4KQ62</accession>
<organism evidence="1 2">
    <name type="scientific">Eremococcus coleocola ACS-139-V-Col8</name>
    <dbReference type="NCBI Taxonomy" id="908337"/>
    <lineage>
        <taxon>Bacteria</taxon>
        <taxon>Bacillati</taxon>
        <taxon>Bacillota</taxon>
        <taxon>Bacilli</taxon>
        <taxon>Lactobacillales</taxon>
        <taxon>Aerococcaceae</taxon>
        <taxon>Eremococcus</taxon>
    </lineage>
</organism>
<gene>
    <name evidence="1" type="ORF">HMPREF9257_1660</name>
</gene>
<reference evidence="1 2" key="1">
    <citation type="submission" date="2010-10" db="EMBL/GenBank/DDBJ databases">
        <authorList>
            <person name="Durkin A.S."/>
            <person name="Madupu R."/>
            <person name="Torralba M."/>
            <person name="Gillis M."/>
            <person name="Methe B."/>
            <person name="Sutton G."/>
            <person name="Nelson K.E."/>
        </authorList>
    </citation>
    <scope>NUCLEOTIDE SEQUENCE [LARGE SCALE GENOMIC DNA]</scope>
    <source>
        <strain evidence="1 2">ACS-139-V-Col8</strain>
    </source>
</reference>
<comment type="caution">
    <text evidence="1">The sequence shown here is derived from an EMBL/GenBank/DDBJ whole genome shotgun (WGS) entry which is preliminary data.</text>
</comment>
<protein>
    <submittedName>
        <fullName evidence="1">Uncharacterized protein</fullName>
    </submittedName>
</protein>
<dbReference type="RefSeq" id="WP_006418702.1">
    <property type="nucleotide sequence ID" value="NZ_AENN01000016.1"/>
</dbReference>
<dbReference type="EMBL" id="AENN01000016">
    <property type="protein sequence ID" value="EFR30916.1"/>
    <property type="molecule type" value="Genomic_DNA"/>
</dbReference>
<name>E4KQ62_9LACT</name>
<sequence length="62" mass="7013">MQNLNALVIWKKTSLDIIKYLQDLSVSFALIVLKAIDFLSSSLSVHVTPNFLHPIFINNSIK</sequence>
<dbReference type="AlphaFoldDB" id="E4KQ62"/>